<evidence type="ECO:0000313" key="15">
    <source>
        <dbReference type="Proteomes" id="UP000307173"/>
    </source>
</evidence>
<evidence type="ECO:0000256" key="2">
    <source>
        <dbReference type="ARBA" id="ARBA00009354"/>
    </source>
</evidence>
<keyword evidence="7 10" id="KW-0804">Transcription</keyword>
<dbReference type="PANTHER" id="PTHR48249">
    <property type="entry name" value="MEDIATOR OF RNA POLYMERASE II TRANSCRIPTION SUBUNIT 13"/>
    <property type="match status" value="1"/>
</dbReference>
<evidence type="ECO:0000259" key="12">
    <source>
        <dbReference type="Pfam" id="PF06333"/>
    </source>
</evidence>
<comment type="similarity">
    <text evidence="2 10">Belongs to the Mediator complex subunit 13 family.</text>
</comment>
<feature type="domain" description="Mediator complex subunit Med13 C-terminal" evidence="12">
    <location>
        <begin position="1497"/>
        <end position="1823"/>
    </location>
</feature>
<dbReference type="GO" id="GO:0003713">
    <property type="term" value="F:transcription coactivator activity"/>
    <property type="evidence" value="ECO:0007669"/>
    <property type="project" value="TreeGrafter"/>
</dbReference>
<keyword evidence="5 10" id="KW-0805">Transcription regulation</keyword>
<dbReference type="STRING" id="52247.A0A4T0X2Z2"/>
<keyword evidence="4 10" id="KW-0678">Repressor</keyword>
<evidence type="ECO:0000256" key="6">
    <source>
        <dbReference type="ARBA" id="ARBA00023159"/>
    </source>
</evidence>
<dbReference type="InterPro" id="IPR009401">
    <property type="entry name" value="Med13_C"/>
</dbReference>
<dbReference type="PANTHER" id="PTHR48249:SF3">
    <property type="entry name" value="MEDIATOR OF RNA POLYMERASE II TRANSCRIPTION SUBUNIT 13"/>
    <property type="match status" value="1"/>
</dbReference>
<keyword evidence="15" id="KW-1185">Reference proteome</keyword>
<evidence type="ECO:0000256" key="1">
    <source>
        <dbReference type="ARBA" id="ARBA00004123"/>
    </source>
</evidence>
<dbReference type="EMBL" id="SELW01000275">
    <property type="protein sequence ID" value="TID29691.1"/>
    <property type="molecule type" value="Genomic_DNA"/>
</dbReference>
<feature type="domain" description="Mediator complex subunit Med13 N-terminal" evidence="13">
    <location>
        <begin position="89"/>
        <end position="469"/>
    </location>
</feature>
<evidence type="ECO:0000256" key="7">
    <source>
        <dbReference type="ARBA" id="ARBA00023163"/>
    </source>
</evidence>
<gene>
    <name evidence="14" type="ORF">CANINC_001704</name>
</gene>
<dbReference type="Proteomes" id="UP000307173">
    <property type="component" value="Unassembled WGS sequence"/>
</dbReference>
<evidence type="ECO:0000259" key="13">
    <source>
        <dbReference type="Pfam" id="PF11597"/>
    </source>
</evidence>
<dbReference type="InterPro" id="IPR021643">
    <property type="entry name" value="Mediator_Med13_N"/>
</dbReference>
<keyword evidence="8 10" id="KW-0539">Nucleus</keyword>
<dbReference type="OrthoDB" id="103819at2759"/>
<sequence length="1935" mass="218348">MLKIQDFNPVFRTPTNSSLIPNPSTHGQSSNANFNINAINSSDNGINLQNVNTQSSTSYLGPSHNATTPFAQNINANICSVDDEKLFTFTNYYKFCCLSNINCYFYQFDTRGFKGNISNNTVPSTTSTTSSYNATPSTVGTTYEVLQYEQLIKQKLKNDYQIQNVITWIAKKELCLFQLNSDLNKDNTDSEIGFNQLKDAMSNIISENHISLKLISASSFDASKIFLNTTNGGLQVQMQKKSMNVIYLSFLRAVQKYVLERLANSHCLFDATNQSLSIDIIPYGGHLMSSSLIQRSTIVTQLDNEVKKKKVLKRLVPYSILKINPSLNQKNEVIVNMTSLKKVFYKLSDYLNVTCGKNKQLLDQNAKFAIYIAPSGIRCLIAGETVAASITDEKPENSEKLLKVLKKFNAIDLTNDSETTDGKRLWIRLHPSGFGTGNNGPTVANYLSNSYSTGKKFIYWPLELCFIQFASDCTPGKPQPNITGNDGRLIDDPFGLVDEFLDVVNELNQVGSKNNVKEAKCDPNSETKPDFKLPENFEFSTNLESLDHQLKPFVSIDEIPATDNTLGDIFNTDDAKLGGPTTFEQNFEGHPQNDASIDQNSNMNDILICDNRIDALGDDWDGLFGDSAEDEEEDVPNVSLKYEASKDTDSSSAYDIDQVIDSAMEDIERDDKKKNSLKTEISHVSNHMTEVAEGVSKTDDLGLSIGNIPESSKKIDSTGASLSAMSNGSFYEDPGAPSPIPFQIFTPETEFKKIQKLEDTQKIGDPSIDFTENKSLFSPLNFNPLIQKDIDSKYSNGGKFFVNKGFVGFGESLDPMATQTKVSIHTPDINRKLSFTTPVFNKYGFNSHLDAQKQTINDDLFSDSDEDGKNVSDMNDHSYASMGNFEKNQGTDFTNGQYERNDNEHHYSQHSLNFDLMDPTIEYPDGASKSDAINMDAHGFINGTSISKRTNPQEVGREDTIDISGTTNGLSKNVFQDLIDVTNAETGTMDFQNKSIPEVSGRDTSDKNSTGFGLNITFDNNPVKRRKLESIFDSIGKEDEDDMDLEFEDGAAETTNKINELYSHINGYTDPNNEQGIGSLTSGDDQASNVIESIEIPNSWFYVLRLVAPIQLPFNFLASDSMSVSKSKIQSLLPVLQEFVLFSQKYLNNQFLNILVDNRECPSVLDTDLEYLLYKVFPGVTKVPCYEFLEVCNESLKRKPFECLFGTHVPEDLSNKTKVDQIQEYFNDEYGIYSPMRNGDPTSPQNDFLSKKEGVCESILEENLFRLPSPTISLKRFDEEIMIKKVGLHFWRLLNLEPSFKKNFDILFVVPKSNLHFNTSCINFIKYLIDYYTDCNLGTINRIDGIEMIEIDYDAKCTKDDYWNKAKDILLSHVDDIQSQFRLETMNKILLLFVDPFQDLESLIQMANITCLFEGAICDKVIFDIDTKKRRKKKNKLSTKLPVVLFYKAISIDTFYINEGGQFVIFTMKDYIDFCLELYNICPNENLSSLKDRNFIFNIEKEIQSSIDFSLTEKQNTKSLIENEVFLHLCYERSIDKKWCVSSWVDNTGNINFTKSWFIDASLEESETFQKVADDIMEITANYVTSFKKKTYVVLSRLNNIIPDDELAEWKRLSIKNSNILLIVVTAEIESSTLILSNNPGITTLSKSREDTFRDPGYTIASTTSQSQTPAYIVNESNKMPYHFLGSNRLESPDVSFNTPSYEIGLSPMDSSMPQVQAPIQTLQPLHEEEDSQTIASSTPVLMDIADECYGLIFEVAPPLANQPRIPLKTGFLVGTTGSVTKNHILEVNLLSCQTGINANKFMRKILIQYRNLSMLTEYFGMVGIERNCGMVDFEDIGDDDDDDEFISDEKWSVNVDGSSGASNSHENIKRKERLGVQQEYMQFHRMQMSQKRHKMREKEKETETDPGTYHNMIPVHMLAVRKLLDFLINIKVND</sequence>
<feature type="region of interest" description="Disordered" evidence="11">
    <location>
        <begin position="859"/>
        <end position="894"/>
    </location>
</feature>
<dbReference type="GO" id="GO:0045944">
    <property type="term" value="P:positive regulation of transcription by RNA polymerase II"/>
    <property type="evidence" value="ECO:0007669"/>
    <property type="project" value="TreeGrafter"/>
</dbReference>
<comment type="caution">
    <text evidence="14">The sequence shown here is derived from an EMBL/GenBank/DDBJ whole genome shotgun (WGS) entry which is preliminary data.</text>
</comment>
<evidence type="ECO:0000256" key="11">
    <source>
        <dbReference type="SAM" id="MobiDB-lite"/>
    </source>
</evidence>
<feature type="compositionally biased region" description="Basic and acidic residues" evidence="11">
    <location>
        <begin position="867"/>
        <end position="876"/>
    </location>
</feature>
<comment type="subcellular location">
    <subcellularLocation>
        <location evidence="1 10">Nucleus</location>
    </subcellularLocation>
</comment>
<name>A0A4T0X2Z2_9ASCO</name>
<comment type="subunit">
    <text evidence="10">Component of the SRB8-11 complex, which itself associates with the Mediator complex.</text>
</comment>
<dbReference type="Pfam" id="PF11597">
    <property type="entry name" value="Med13_N"/>
    <property type="match status" value="1"/>
</dbReference>
<evidence type="ECO:0000256" key="9">
    <source>
        <dbReference type="ARBA" id="ARBA00032008"/>
    </source>
</evidence>
<comment type="function">
    <text evidence="10">Component of the SRB8-11 complex. The SRB8-11 complex is a regulatory module of the Mediator complex which is itself involved in regulation of basal and activated RNA polymerase II-dependent transcription. The SRB8-11 complex may be involved in the transcriptional repression of a subset of genes regulated by Mediator. It may inhibit the association of the Mediator complex with RNA polymerase II to form the holoenzyme complex.</text>
</comment>
<evidence type="ECO:0000256" key="8">
    <source>
        <dbReference type="ARBA" id="ARBA00023242"/>
    </source>
</evidence>
<dbReference type="InterPro" id="IPR051139">
    <property type="entry name" value="Mediator_complx_sub13"/>
</dbReference>
<dbReference type="GO" id="GO:0016592">
    <property type="term" value="C:mediator complex"/>
    <property type="evidence" value="ECO:0007669"/>
    <property type="project" value="InterPro"/>
</dbReference>
<evidence type="ECO:0000313" key="14">
    <source>
        <dbReference type="EMBL" id="TID29691.1"/>
    </source>
</evidence>
<keyword evidence="6 10" id="KW-0010">Activator</keyword>
<evidence type="ECO:0000256" key="5">
    <source>
        <dbReference type="ARBA" id="ARBA00023015"/>
    </source>
</evidence>
<accession>A0A4T0X2Z2</accession>
<evidence type="ECO:0000256" key="4">
    <source>
        <dbReference type="ARBA" id="ARBA00022491"/>
    </source>
</evidence>
<evidence type="ECO:0000256" key="3">
    <source>
        <dbReference type="ARBA" id="ARBA00019618"/>
    </source>
</evidence>
<protein>
    <recommendedName>
        <fullName evidence="3 10">Mediator of RNA polymerase II transcription subunit 13</fullName>
    </recommendedName>
    <alternativeName>
        <fullName evidence="9 10">Mediator complex subunit 13</fullName>
    </alternativeName>
</protein>
<dbReference type="Pfam" id="PF06333">
    <property type="entry name" value="Med13_C"/>
    <property type="match status" value="1"/>
</dbReference>
<reference evidence="14 15" key="1">
    <citation type="journal article" date="2019" name="Front. Genet.">
        <title>Whole-Genome Sequencing of the Opportunistic Yeast Pathogen Candida inconspicua Uncovers Its Hybrid Origin.</title>
        <authorList>
            <person name="Mixao V."/>
            <person name="Hansen A.P."/>
            <person name="Saus E."/>
            <person name="Boekhout T."/>
            <person name="Lass-Florl C."/>
            <person name="Gabaldon T."/>
        </authorList>
    </citation>
    <scope>NUCLEOTIDE SEQUENCE [LARGE SCALE GENOMIC DNA]</scope>
    <source>
        <strain evidence="14 15">CBS 180</strain>
    </source>
</reference>
<organism evidence="14 15">
    <name type="scientific">Pichia inconspicua</name>
    <dbReference type="NCBI Taxonomy" id="52247"/>
    <lineage>
        <taxon>Eukaryota</taxon>
        <taxon>Fungi</taxon>
        <taxon>Dikarya</taxon>
        <taxon>Ascomycota</taxon>
        <taxon>Saccharomycotina</taxon>
        <taxon>Pichiomycetes</taxon>
        <taxon>Pichiales</taxon>
        <taxon>Pichiaceae</taxon>
        <taxon>Pichia</taxon>
    </lineage>
</organism>
<evidence type="ECO:0000256" key="10">
    <source>
        <dbReference type="RuleBase" id="RU364134"/>
    </source>
</evidence>
<proteinExistence type="inferred from homology"/>
<feature type="region of interest" description="Disordered" evidence="11">
    <location>
        <begin position="1889"/>
        <end position="1909"/>
    </location>
</feature>